<dbReference type="InterPro" id="IPR036291">
    <property type="entry name" value="NAD(P)-bd_dom_sf"/>
</dbReference>
<gene>
    <name evidence="4" type="ORF">N657DRAFT_627724</name>
</gene>
<reference evidence="4" key="2">
    <citation type="submission" date="2023-05" db="EMBL/GenBank/DDBJ databases">
        <authorList>
            <consortium name="Lawrence Berkeley National Laboratory"/>
            <person name="Steindorff A."/>
            <person name="Hensen N."/>
            <person name="Bonometti L."/>
            <person name="Westerberg I."/>
            <person name="Brannstrom I.O."/>
            <person name="Guillou S."/>
            <person name="Cros-Aarteil S."/>
            <person name="Calhoun S."/>
            <person name="Haridas S."/>
            <person name="Kuo A."/>
            <person name="Mondo S."/>
            <person name="Pangilinan J."/>
            <person name="Riley R."/>
            <person name="Labutti K."/>
            <person name="Andreopoulos B."/>
            <person name="Lipzen A."/>
            <person name="Chen C."/>
            <person name="Yanf M."/>
            <person name="Daum C."/>
            <person name="Ng V."/>
            <person name="Clum A."/>
            <person name="Ohm R."/>
            <person name="Martin F."/>
            <person name="Silar P."/>
            <person name="Natvig D."/>
            <person name="Lalanne C."/>
            <person name="Gautier V."/>
            <person name="Ament-Velasquez S.L."/>
            <person name="Kruys A."/>
            <person name="Hutchinson M.I."/>
            <person name="Powell A.J."/>
            <person name="Barry K."/>
            <person name="Miller A.N."/>
            <person name="Grigoriev I.V."/>
            <person name="Debuchy R."/>
            <person name="Gladieux P."/>
            <person name="Thoren M.H."/>
            <person name="Johannesson H."/>
        </authorList>
    </citation>
    <scope>NUCLEOTIDE SEQUENCE</scope>
    <source>
        <strain evidence="4">CBS 731.68</strain>
    </source>
</reference>
<organism evidence="4 5">
    <name type="scientific">Parathielavia appendiculata</name>
    <dbReference type="NCBI Taxonomy" id="2587402"/>
    <lineage>
        <taxon>Eukaryota</taxon>
        <taxon>Fungi</taxon>
        <taxon>Dikarya</taxon>
        <taxon>Ascomycota</taxon>
        <taxon>Pezizomycotina</taxon>
        <taxon>Sordariomycetes</taxon>
        <taxon>Sordariomycetidae</taxon>
        <taxon>Sordariales</taxon>
        <taxon>Chaetomiaceae</taxon>
        <taxon>Parathielavia</taxon>
    </lineage>
</organism>
<dbReference type="SUPFAM" id="SSF51735">
    <property type="entry name" value="NAD(P)-binding Rossmann-fold domains"/>
    <property type="match status" value="1"/>
</dbReference>
<dbReference type="PANTHER" id="PTHR47706">
    <property type="entry name" value="NMRA-LIKE FAMILY PROTEIN"/>
    <property type="match status" value="1"/>
</dbReference>
<dbReference type="Gene3D" id="3.40.50.720">
    <property type="entry name" value="NAD(P)-binding Rossmann-like Domain"/>
    <property type="match status" value="1"/>
</dbReference>
<evidence type="ECO:0000259" key="3">
    <source>
        <dbReference type="Pfam" id="PF05368"/>
    </source>
</evidence>
<keyword evidence="5" id="KW-1185">Reference proteome</keyword>
<protein>
    <submittedName>
        <fullName evidence="4">NAD(P)-binding protein</fullName>
    </submittedName>
</protein>
<dbReference type="PANTHER" id="PTHR47706:SF1">
    <property type="entry name" value="CIPA-LIKE, PUTATIVE (AFU_ORTHOLOGUE AFUA_1G12460)-RELATED"/>
    <property type="match status" value="1"/>
</dbReference>
<evidence type="ECO:0000256" key="1">
    <source>
        <dbReference type="ARBA" id="ARBA00022857"/>
    </source>
</evidence>
<dbReference type="InterPro" id="IPR008030">
    <property type="entry name" value="NmrA-like"/>
</dbReference>
<comment type="caution">
    <text evidence="4">The sequence shown here is derived from an EMBL/GenBank/DDBJ whole genome shotgun (WGS) entry which is preliminary data.</text>
</comment>
<keyword evidence="1" id="KW-0521">NADP</keyword>
<dbReference type="Proteomes" id="UP001302602">
    <property type="component" value="Unassembled WGS sequence"/>
</dbReference>
<dbReference type="Gene3D" id="3.90.25.10">
    <property type="entry name" value="UDP-galactose 4-epimerase, domain 1"/>
    <property type="match status" value="1"/>
</dbReference>
<name>A0AAN6TQM2_9PEZI</name>
<accession>A0AAN6TQM2</accession>
<dbReference type="GeneID" id="87827596"/>
<feature type="domain" description="NmrA-like" evidence="3">
    <location>
        <begin position="7"/>
        <end position="230"/>
    </location>
</feature>
<dbReference type="Pfam" id="PF05368">
    <property type="entry name" value="NmrA"/>
    <property type="match status" value="1"/>
</dbReference>
<keyword evidence="2" id="KW-0560">Oxidoreductase</keyword>
<dbReference type="InterPro" id="IPR051609">
    <property type="entry name" value="NmrA/Isoflavone_reductase-like"/>
</dbReference>
<dbReference type="CDD" id="cd05259">
    <property type="entry name" value="PCBER_SDR_a"/>
    <property type="match status" value="1"/>
</dbReference>
<evidence type="ECO:0000313" key="4">
    <source>
        <dbReference type="EMBL" id="KAK4118842.1"/>
    </source>
</evidence>
<dbReference type="AlphaFoldDB" id="A0AAN6TQM2"/>
<reference evidence="4" key="1">
    <citation type="journal article" date="2023" name="Mol. Phylogenet. Evol.">
        <title>Genome-scale phylogeny and comparative genomics of the fungal order Sordariales.</title>
        <authorList>
            <person name="Hensen N."/>
            <person name="Bonometti L."/>
            <person name="Westerberg I."/>
            <person name="Brannstrom I.O."/>
            <person name="Guillou S."/>
            <person name="Cros-Aarteil S."/>
            <person name="Calhoun S."/>
            <person name="Haridas S."/>
            <person name="Kuo A."/>
            <person name="Mondo S."/>
            <person name="Pangilinan J."/>
            <person name="Riley R."/>
            <person name="LaButti K."/>
            <person name="Andreopoulos B."/>
            <person name="Lipzen A."/>
            <person name="Chen C."/>
            <person name="Yan M."/>
            <person name="Daum C."/>
            <person name="Ng V."/>
            <person name="Clum A."/>
            <person name="Steindorff A."/>
            <person name="Ohm R.A."/>
            <person name="Martin F."/>
            <person name="Silar P."/>
            <person name="Natvig D.O."/>
            <person name="Lalanne C."/>
            <person name="Gautier V."/>
            <person name="Ament-Velasquez S.L."/>
            <person name="Kruys A."/>
            <person name="Hutchinson M.I."/>
            <person name="Powell A.J."/>
            <person name="Barry K."/>
            <person name="Miller A.N."/>
            <person name="Grigoriev I.V."/>
            <person name="Debuchy R."/>
            <person name="Gladieux P."/>
            <person name="Hiltunen Thoren M."/>
            <person name="Johannesson H."/>
        </authorList>
    </citation>
    <scope>NUCLEOTIDE SEQUENCE</scope>
    <source>
        <strain evidence="4">CBS 731.68</strain>
    </source>
</reference>
<dbReference type="RefSeq" id="XP_062642615.1">
    <property type="nucleotide sequence ID" value="XM_062790827.1"/>
</dbReference>
<evidence type="ECO:0000313" key="5">
    <source>
        <dbReference type="Proteomes" id="UP001302602"/>
    </source>
</evidence>
<dbReference type="GO" id="GO:0016491">
    <property type="term" value="F:oxidoreductase activity"/>
    <property type="evidence" value="ECO:0007669"/>
    <property type="project" value="UniProtKB-KW"/>
</dbReference>
<dbReference type="InterPro" id="IPR045312">
    <property type="entry name" value="PCBER-like"/>
</dbReference>
<dbReference type="EMBL" id="MU853258">
    <property type="protein sequence ID" value="KAK4118842.1"/>
    <property type="molecule type" value="Genomic_DNA"/>
</dbReference>
<sequence length="308" mass="32971">MSGTITRVALAGATGNLGPAILKQLLAANFQVTVLTRASSTTTTTKHSFPPSVRVAPVDYDSLGSLVAALRGQDAVVSTLTSAALSKQLLLVEAAAQAGVKRFIPSDFGSNTVHPRVAALPSYADKVAVQKSLQAKAAAEPGAASLTYTIVLNGPFLDWGLEVGFVLDVKNRRATLYDGGDRVFSATTLPTVGKAVAAVLRKPDETRNRAVYVHDTATTLRKLYDMARKATPGEKWTEEVVSVDGLVAQAWDELTKENPDPEKFVMKFISAAIWGEGYGAHFETTDNELVGIREHTEDEVQAVVQRYV</sequence>
<evidence type="ECO:0000256" key="2">
    <source>
        <dbReference type="ARBA" id="ARBA00023002"/>
    </source>
</evidence>
<proteinExistence type="predicted"/>